<dbReference type="AlphaFoldDB" id="A0A4R3M8A8"/>
<dbReference type="Proteomes" id="UP000295678">
    <property type="component" value="Unassembled WGS sequence"/>
</dbReference>
<reference evidence="2 3" key="1">
    <citation type="submission" date="2019-03" db="EMBL/GenBank/DDBJ databases">
        <title>Genomic Encyclopedia of Type Strains, Phase IV (KMG-IV): sequencing the most valuable type-strain genomes for metagenomic binning, comparative biology and taxonomic classification.</title>
        <authorList>
            <person name="Goeker M."/>
        </authorList>
    </citation>
    <scope>NUCLEOTIDE SEQUENCE [LARGE SCALE GENOMIC DNA]</scope>
    <source>
        <strain evidence="2 3">DSM 19345</strain>
    </source>
</reference>
<feature type="region of interest" description="Disordered" evidence="1">
    <location>
        <begin position="1"/>
        <end position="39"/>
    </location>
</feature>
<evidence type="ECO:0000313" key="2">
    <source>
        <dbReference type="EMBL" id="TCT09326.1"/>
    </source>
</evidence>
<dbReference type="EMBL" id="SMAK01000007">
    <property type="protein sequence ID" value="TCT09326.1"/>
    <property type="molecule type" value="Genomic_DNA"/>
</dbReference>
<organism evidence="2 3">
    <name type="scientific">Tepidamorphus gemmatus</name>
    <dbReference type="NCBI Taxonomy" id="747076"/>
    <lineage>
        <taxon>Bacteria</taxon>
        <taxon>Pseudomonadati</taxon>
        <taxon>Pseudomonadota</taxon>
        <taxon>Alphaproteobacteria</taxon>
        <taxon>Hyphomicrobiales</taxon>
        <taxon>Tepidamorphaceae</taxon>
        <taxon>Tepidamorphus</taxon>
    </lineage>
</organism>
<keyword evidence="3" id="KW-1185">Reference proteome</keyword>
<name>A0A4R3M8A8_9HYPH</name>
<comment type="caution">
    <text evidence="2">The sequence shown here is derived from an EMBL/GenBank/DDBJ whole genome shotgun (WGS) entry which is preliminary data.</text>
</comment>
<evidence type="ECO:0000313" key="3">
    <source>
        <dbReference type="Proteomes" id="UP000295678"/>
    </source>
</evidence>
<accession>A0A4R3M8A8</accession>
<evidence type="ECO:0000256" key="1">
    <source>
        <dbReference type="SAM" id="MobiDB-lite"/>
    </source>
</evidence>
<sequence>MGAHPPQVSSAGSRLRRMPDRGPVAGPAETRTAAGLRAA</sequence>
<proteinExistence type="predicted"/>
<protein>
    <submittedName>
        <fullName evidence="2">Uncharacterized protein</fullName>
    </submittedName>
</protein>
<gene>
    <name evidence="2" type="ORF">EDC22_107174</name>
</gene>